<keyword evidence="14" id="KW-1185">Reference proteome</keyword>
<feature type="binding site" evidence="9">
    <location>
        <position position="90"/>
    </location>
    <ligand>
        <name>Mg(2+)</name>
        <dbReference type="ChEBI" id="CHEBI:18420"/>
    </ligand>
</feature>
<evidence type="ECO:0000256" key="1">
    <source>
        <dbReference type="ARBA" id="ARBA00005165"/>
    </source>
</evidence>
<feature type="binding site" evidence="9">
    <location>
        <begin position="185"/>
        <end position="186"/>
    </location>
    <ligand>
        <name>2-[(2R,5Z)-2-carboxy-4-methylthiazol-5(2H)-ylidene]ethyl phosphate</name>
        <dbReference type="ChEBI" id="CHEBI:62899"/>
    </ligand>
</feature>
<keyword evidence="4 9" id="KW-0460">Magnesium</keyword>
<dbReference type="GO" id="GO:0009229">
    <property type="term" value="P:thiamine diphosphate biosynthetic process"/>
    <property type="evidence" value="ECO:0007669"/>
    <property type="project" value="UniProtKB-UniRule"/>
</dbReference>
<name>A0A7G9GSY8_9FIRM</name>
<organism evidence="13 14">
    <name type="scientific">[Eubacterium] hominis</name>
    <dbReference type="NCBI Taxonomy" id="2764325"/>
    <lineage>
        <taxon>Bacteria</taxon>
        <taxon>Bacillati</taxon>
        <taxon>Bacillota</taxon>
        <taxon>Erysipelotrichia</taxon>
        <taxon>Erysipelotrichales</taxon>
        <taxon>Erysipelotrichaceae</taxon>
        <taxon>Amedibacillus</taxon>
    </lineage>
</organism>
<dbReference type="NCBIfam" id="TIGR00693">
    <property type="entry name" value="thiE"/>
    <property type="match status" value="1"/>
</dbReference>
<dbReference type="EMBL" id="CP060636">
    <property type="protein sequence ID" value="QNM13920.1"/>
    <property type="molecule type" value="Genomic_DNA"/>
</dbReference>
<dbReference type="Proteomes" id="UP000515856">
    <property type="component" value="Chromosome"/>
</dbReference>
<comment type="catalytic activity">
    <reaction evidence="7 9 10">
        <text>2-(2-carboxy-4-methylthiazol-5-yl)ethyl phosphate + 4-amino-2-methyl-5-(diphosphooxymethyl)pyrimidine + 2 H(+) = thiamine phosphate + CO2 + diphosphate</text>
        <dbReference type="Rhea" id="RHEA:47848"/>
        <dbReference type="ChEBI" id="CHEBI:15378"/>
        <dbReference type="ChEBI" id="CHEBI:16526"/>
        <dbReference type="ChEBI" id="CHEBI:33019"/>
        <dbReference type="ChEBI" id="CHEBI:37575"/>
        <dbReference type="ChEBI" id="CHEBI:57841"/>
        <dbReference type="ChEBI" id="CHEBI:62890"/>
        <dbReference type="EC" id="2.5.1.3"/>
    </reaction>
</comment>
<dbReference type="SUPFAM" id="SSF51391">
    <property type="entry name" value="Thiamin phosphate synthase"/>
    <property type="match status" value="1"/>
</dbReference>
<dbReference type="GO" id="GO:0000287">
    <property type="term" value="F:magnesium ion binding"/>
    <property type="evidence" value="ECO:0007669"/>
    <property type="project" value="UniProtKB-UniRule"/>
</dbReference>
<keyword evidence="2 9" id="KW-0808">Transferase</keyword>
<accession>A0A7G9GSY8</accession>
<comment type="function">
    <text evidence="9">Condenses 4-methyl-5-(beta-hydroxyethyl)thiazole monophosphate (THZ-P) and 2-methyl-4-amino-5-hydroxymethyl pyrimidine pyrophosphate (HMP-PP) to form thiamine monophosphate (TMP).</text>
</comment>
<dbReference type="InterPro" id="IPR022998">
    <property type="entry name" value="ThiamineP_synth_TenI"/>
</dbReference>
<feature type="binding site" evidence="9">
    <location>
        <begin position="135"/>
        <end position="137"/>
    </location>
    <ligand>
        <name>2-[(2R,5Z)-2-carboxy-4-methylthiazol-5(2H)-ylidene]ethyl phosphate</name>
        <dbReference type="ChEBI" id="CHEBI:62899"/>
    </ligand>
</feature>
<dbReference type="KEGG" id="ehn:H9Q80_08280"/>
<dbReference type="EC" id="2.5.1.3" evidence="9"/>
<dbReference type="InterPro" id="IPR036206">
    <property type="entry name" value="ThiamineP_synth_sf"/>
</dbReference>
<gene>
    <name evidence="9 13" type="primary">thiE</name>
    <name evidence="13" type="ORF">H9Q80_08280</name>
</gene>
<evidence type="ECO:0000256" key="9">
    <source>
        <dbReference type="HAMAP-Rule" id="MF_00097"/>
    </source>
</evidence>
<dbReference type="PANTHER" id="PTHR20857">
    <property type="entry name" value="THIAMINE-PHOSPHATE PYROPHOSPHORYLASE"/>
    <property type="match status" value="1"/>
</dbReference>
<keyword evidence="5 9" id="KW-0784">Thiamine biosynthesis</keyword>
<feature type="binding site" evidence="9">
    <location>
        <position position="71"/>
    </location>
    <ligand>
        <name>Mg(2+)</name>
        <dbReference type="ChEBI" id="CHEBI:18420"/>
    </ligand>
</feature>
<feature type="binding site" evidence="9">
    <location>
        <begin position="38"/>
        <end position="42"/>
    </location>
    <ligand>
        <name>4-amino-2-methyl-5-(diphosphooxymethyl)pyrimidine</name>
        <dbReference type="ChEBI" id="CHEBI:57841"/>
    </ligand>
</feature>
<dbReference type="InterPro" id="IPR034291">
    <property type="entry name" value="TMP_synthase"/>
</dbReference>
<dbReference type="Pfam" id="PF02581">
    <property type="entry name" value="TMP-TENI"/>
    <property type="match status" value="1"/>
</dbReference>
<sequence length="210" mass="22495">MSKLDLTLYLVTDSTNMTEDEFLSKVEAACRGGVTLIQLREKNRTTKEYIDLANKVKAISDRYDLPLLIDDRLDVAMAVDAAGVHVGADDMPVALARKLLGPDKIVGATAKTVEAAMIAQADGADYLGVGAIYPTTTKVKTVLTKVETLQDICEHVSIPVGAIGGLNKDNCDILKGTDIDGLCVVSAIMKQDDCETAARELKAKIQSILK</sequence>
<feature type="binding site" evidence="9">
    <location>
        <position position="138"/>
    </location>
    <ligand>
        <name>4-amino-2-methyl-5-(diphosphooxymethyl)pyrimidine</name>
        <dbReference type="ChEBI" id="CHEBI:57841"/>
    </ligand>
</feature>
<comment type="similarity">
    <text evidence="9 10">Belongs to the thiamine-phosphate synthase family.</text>
</comment>
<comment type="catalytic activity">
    <reaction evidence="8 9 10">
        <text>2-[(2R,5Z)-2-carboxy-4-methylthiazol-5(2H)-ylidene]ethyl phosphate + 4-amino-2-methyl-5-(diphosphooxymethyl)pyrimidine + 2 H(+) = thiamine phosphate + CO2 + diphosphate</text>
        <dbReference type="Rhea" id="RHEA:47844"/>
        <dbReference type="ChEBI" id="CHEBI:15378"/>
        <dbReference type="ChEBI" id="CHEBI:16526"/>
        <dbReference type="ChEBI" id="CHEBI:33019"/>
        <dbReference type="ChEBI" id="CHEBI:37575"/>
        <dbReference type="ChEBI" id="CHEBI:57841"/>
        <dbReference type="ChEBI" id="CHEBI:62899"/>
        <dbReference type="EC" id="2.5.1.3"/>
    </reaction>
</comment>
<evidence type="ECO:0000256" key="2">
    <source>
        <dbReference type="ARBA" id="ARBA00022679"/>
    </source>
</evidence>
<comment type="catalytic activity">
    <reaction evidence="6 9 10">
        <text>4-methyl-5-(2-phosphooxyethyl)-thiazole + 4-amino-2-methyl-5-(diphosphooxymethyl)pyrimidine + H(+) = thiamine phosphate + diphosphate</text>
        <dbReference type="Rhea" id="RHEA:22328"/>
        <dbReference type="ChEBI" id="CHEBI:15378"/>
        <dbReference type="ChEBI" id="CHEBI:33019"/>
        <dbReference type="ChEBI" id="CHEBI:37575"/>
        <dbReference type="ChEBI" id="CHEBI:57841"/>
        <dbReference type="ChEBI" id="CHEBI:58296"/>
        <dbReference type="EC" id="2.5.1.3"/>
    </reaction>
</comment>
<dbReference type="UniPathway" id="UPA00060">
    <property type="reaction ID" value="UER00141"/>
</dbReference>
<feature type="binding site" evidence="9">
    <location>
        <position position="70"/>
    </location>
    <ligand>
        <name>4-amino-2-methyl-5-(diphosphooxymethyl)pyrimidine</name>
        <dbReference type="ChEBI" id="CHEBI:57841"/>
    </ligand>
</feature>
<dbReference type="Gene3D" id="3.20.20.70">
    <property type="entry name" value="Aldolase class I"/>
    <property type="match status" value="1"/>
</dbReference>
<dbReference type="AlphaFoldDB" id="A0A7G9GSY8"/>
<evidence type="ECO:0000256" key="10">
    <source>
        <dbReference type="RuleBase" id="RU003826"/>
    </source>
</evidence>
<evidence type="ECO:0000256" key="11">
    <source>
        <dbReference type="RuleBase" id="RU004253"/>
    </source>
</evidence>
<comment type="cofactor">
    <cofactor evidence="9">
        <name>Mg(2+)</name>
        <dbReference type="ChEBI" id="CHEBI:18420"/>
    </cofactor>
    <text evidence="9">Binds 1 Mg(2+) ion per subunit.</text>
</comment>
<evidence type="ECO:0000256" key="7">
    <source>
        <dbReference type="ARBA" id="ARBA00047851"/>
    </source>
</evidence>
<dbReference type="GO" id="GO:0005737">
    <property type="term" value="C:cytoplasm"/>
    <property type="evidence" value="ECO:0007669"/>
    <property type="project" value="TreeGrafter"/>
</dbReference>
<feature type="domain" description="Thiamine phosphate synthase/TenI" evidence="12">
    <location>
        <begin position="8"/>
        <end position="188"/>
    </location>
</feature>
<feature type="binding site" evidence="9">
    <location>
        <position position="165"/>
    </location>
    <ligand>
        <name>2-[(2R,5Z)-2-carboxy-4-methylthiazol-5(2H)-ylidene]ethyl phosphate</name>
        <dbReference type="ChEBI" id="CHEBI:62899"/>
    </ligand>
</feature>
<evidence type="ECO:0000256" key="8">
    <source>
        <dbReference type="ARBA" id="ARBA00047883"/>
    </source>
</evidence>
<dbReference type="PANTHER" id="PTHR20857:SF15">
    <property type="entry name" value="THIAMINE-PHOSPHATE SYNTHASE"/>
    <property type="match status" value="1"/>
</dbReference>
<dbReference type="GO" id="GO:0004789">
    <property type="term" value="F:thiamine-phosphate diphosphorylase activity"/>
    <property type="evidence" value="ECO:0007669"/>
    <property type="project" value="UniProtKB-UniRule"/>
</dbReference>
<dbReference type="GO" id="GO:0009228">
    <property type="term" value="P:thiamine biosynthetic process"/>
    <property type="evidence" value="ECO:0007669"/>
    <property type="project" value="UniProtKB-KW"/>
</dbReference>
<evidence type="ECO:0000256" key="6">
    <source>
        <dbReference type="ARBA" id="ARBA00047334"/>
    </source>
</evidence>
<evidence type="ECO:0000259" key="12">
    <source>
        <dbReference type="Pfam" id="PF02581"/>
    </source>
</evidence>
<dbReference type="CDD" id="cd00564">
    <property type="entry name" value="TMP_TenI"/>
    <property type="match status" value="1"/>
</dbReference>
<evidence type="ECO:0000256" key="3">
    <source>
        <dbReference type="ARBA" id="ARBA00022723"/>
    </source>
</evidence>
<feature type="binding site" evidence="9">
    <location>
        <position position="109"/>
    </location>
    <ligand>
        <name>4-amino-2-methyl-5-(diphosphooxymethyl)pyrimidine</name>
        <dbReference type="ChEBI" id="CHEBI:57841"/>
    </ligand>
</feature>
<dbReference type="HAMAP" id="MF_00097">
    <property type="entry name" value="TMP_synthase"/>
    <property type="match status" value="1"/>
</dbReference>
<evidence type="ECO:0000256" key="5">
    <source>
        <dbReference type="ARBA" id="ARBA00022977"/>
    </source>
</evidence>
<dbReference type="RefSeq" id="WP_117451507.1">
    <property type="nucleotide sequence ID" value="NZ_CP060636.1"/>
</dbReference>
<proteinExistence type="inferred from homology"/>
<evidence type="ECO:0000313" key="14">
    <source>
        <dbReference type="Proteomes" id="UP000515856"/>
    </source>
</evidence>
<evidence type="ECO:0000313" key="13">
    <source>
        <dbReference type="EMBL" id="QNM13920.1"/>
    </source>
</evidence>
<dbReference type="FunFam" id="3.20.20.70:FF:000096">
    <property type="entry name" value="Thiamine-phosphate synthase"/>
    <property type="match status" value="1"/>
</dbReference>
<comment type="pathway">
    <text evidence="1 9 11">Cofactor biosynthesis; thiamine diphosphate biosynthesis; thiamine phosphate from 4-amino-2-methyl-5-diphosphomethylpyrimidine and 4-methyl-5-(2-phosphoethyl)-thiazole: step 1/1.</text>
</comment>
<evidence type="ECO:0000256" key="4">
    <source>
        <dbReference type="ARBA" id="ARBA00022842"/>
    </source>
</evidence>
<dbReference type="InterPro" id="IPR013785">
    <property type="entry name" value="Aldolase_TIM"/>
</dbReference>
<keyword evidence="3 9" id="KW-0479">Metal-binding</keyword>
<reference evidence="13 14" key="1">
    <citation type="submission" date="2020-08" db="EMBL/GenBank/DDBJ databases">
        <authorList>
            <person name="Liu C."/>
            <person name="Sun Q."/>
        </authorList>
    </citation>
    <scope>NUCLEOTIDE SEQUENCE [LARGE SCALE GENOMIC DNA]</scope>
    <source>
        <strain evidence="13 14">NSJ-61</strain>
    </source>
</reference>
<protein>
    <recommendedName>
        <fullName evidence="9">Thiamine-phosphate synthase</fullName>
        <shortName evidence="9">TP synthase</shortName>
        <shortName evidence="9">TPS</shortName>
        <ecNumber evidence="9">2.5.1.3</ecNumber>
    </recommendedName>
    <alternativeName>
        <fullName evidence="9">Thiamine-phosphate pyrophosphorylase</fullName>
        <shortName evidence="9">TMP pyrophosphorylase</shortName>
        <shortName evidence="9">TMP-PPase</shortName>
    </alternativeName>
</protein>